<evidence type="ECO:0000256" key="3">
    <source>
        <dbReference type="ARBA" id="ARBA00048267"/>
    </source>
</evidence>
<dbReference type="EC" id="3.1.1.61" evidence="2"/>
<name>A0ABV9GGU8_9BACL</name>
<comment type="caution">
    <text evidence="6">The sequence shown here is derived from an EMBL/GenBank/DDBJ whole genome shotgun (WGS) entry which is preliminary data.</text>
</comment>
<evidence type="ECO:0000256" key="1">
    <source>
        <dbReference type="ARBA" id="ARBA00022801"/>
    </source>
</evidence>
<accession>A0ABV9GGU8</accession>
<dbReference type="Proteomes" id="UP001596022">
    <property type="component" value="Unassembled WGS sequence"/>
</dbReference>
<dbReference type="InterPro" id="IPR000673">
    <property type="entry name" value="Sig_transdc_resp-reg_Me-estase"/>
</dbReference>
<gene>
    <name evidence="6" type="ORF">ACFO4N_01310</name>
</gene>
<reference evidence="7" key="1">
    <citation type="journal article" date="2019" name="Int. J. Syst. Evol. Microbiol.">
        <title>The Global Catalogue of Microorganisms (GCM) 10K type strain sequencing project: providing services to taxonomists for standard genome sequencing and annotation.</title>
        <authorList>
            <consortium name="The Broad Institute Genomics Platform"/>
            <consortium name="The Broad Institute Genome Sequencing Center for Infectious Disease"/>
            <person name="Wu L."/>
            <person name="Ma J."/>
        </authorList>
    </citation>
    <scope>NUCLEOTIDE SEQUENCE [LARGE SCALE GENOMIC DNA]</scope>
    <source>
        <strain evidence="7">CGMCC 1.16306</strain>
    </source>
</reference>
<dbReference type="PANTHER" id="PTHR42872">
    <property type="entry name" value="PROTEIN-GLUTAMATE METHYLESTERASE/PROTEIN-GLUTAMINE GLUTAMINASE"/>
    <property type="match status" value="1"/>
</dbReference>
<protein>
    <recommendedName>
        <fullName evidence="2">protein-glutamate methylesterase</fullName>
        <ecNumber evidence="2">3.1.1.61</ecNumber>
    </recommendedName>
</protein>
<dbReference type="CDD" id="cd16432">
    <property type="entry name" value="CheB_Rec"/>
    <property type="match status" value="1"/>
</dbReference>
<evidence type="ECO:0000259" key="5">
    <source>
        <dbReference type="PROSITE" id="PS50122"/>
    </source>
</evidence>
<feature type="domain" description="CheB-type methylesterase" evidence="5">
    <location>
        <begin position="4"/>
        <end position="196"/>
    </location>
</feature>
<keyword evidence="4" id="KW-0145">Chemotaxis</keyword>
<dbReference type="PROSITE" id="PS50122">
    <property type="entry name" value="CHEB"/>
    <property type="match status" value="1"/>
</dbReference>
<dbReference type="RefSeq" id="WP_376844410.1">
    <property type="nucleotide sequence ID" value="NZ_JBHSFW010000001.1"/>
</dbReference>
<feature type="active site" evidence="4">
    <location>
        <position position="43"/>
    </location>
</feature>
<organism evidence="6 7">
    <name type="scientific">Camelliibacillus cellulosilyticus</name>
    <dbReference type="NCBI Taxonomy" id="2174486"/>
    <lineage>
        <taxon>Bacteria</taxon>
        <taxon>Bacillati</taxon>
        <taxon>Bacillota</taxon>
        <taxon>Bacilli</taxon>
        <taxon>Bacillales</taxon>
        <taxon>Sporolactobacillaceae</taxon>
        <taxon>Camelliibacillus</taxon>
    </lineage>
</organism>
<proteinExistence type="predicted"/>
<evidence type="ECO:0000313" key="6">
    <source>
        <dbReference type="EMBL" id="MFC4617363.1"/>
    </source>
</evidence>
<dbReference type="Gene3D" id="3.40.50.180">
    <property type="entry name" value="Methylesterase CheB, C-terminal domain"/>
    <property type="match status" value="1"/>
</dbReference>
<evidence type="ECO:0000256" key="4">
    <source>
        <dbReference type="PROSITE-ProRule" id="PRU00050"/>
    </source>
</evidence>
<dbReference type="PANTHER" id="PTHR42872:SF3">
    <property type="entry name" value="PROTEIN-GLUTAMATE METHYLESTERASE_PROTEIN-GLUTAMINE GLUTAMINASE 1"/>
    <property type="match status" value="1"/>
</dbReference>
<dbReference type="EMBL" id="JBHSFW010000001">
    <property type="protein sequence ID" value="MFC4617363.1"/>
    <property type="molecule type" value="Genomic_DNA"/>
</dbReference>
<dbReference type="Pfam" id="PF01339">
    <property type="entry name" value="CheB_methylest"/>
    <property type="match status" value="1"/>
</dbReference>
<evidence type="ECO:0000256" key="2">
    <source>
        <dbReference type="ARBA" id="ARBA00039140"/>
    </source>
</evidence>
<dbReference type="SUPFAM" id="SSF52738">
    <property type="entry name" value="Methylesterase CheB, C-terminal domain"/>
    <property type="match status" value="1"/>
</dbReference>
<keyword evidence="1 4" id="KW-0378">Hydrolase</keyword>
<sequence>MTPKDSGAGLLCIGASTGGPRALQAVITELPEDLPMPVIIVQHLPEAFTHTLASRLDRLTKLNVRVAAEREALRSGTVYIAPGGKDMRVKTDRTGLRVSLDETRGVQGAKPSFDVLLQSLNGLPYRTVIVVLTGMGSDGSKGIIQLRETGSTYVIAESEETAVIYGMPKSAIATGCVDEILPLHDIASAIVRQIRV</sequence>
<feature type="active site" evidence="4">
    <location>
        <position position="16"/>
    </location>
</feature>
<dbReference type="InterPro" id="IPR035909">
    <property type="entry name" value="CheB_C"/>
</dbReference>
<keyword evidence="7" id="KW-1185">Reference proteome</keyword>
<feature type="active site" evidence="4">
    <location>
        <position position="138"/>
    </location>
</feature>
<evidence type="ECO:0000313" key="7">
    <source>
        <dbReference type="Proteomes" id="UP001596022"/>
    </source>
</evidence>
<comment type="catalytic activity">
    <reaction evidence="3">
        <text>[protein]-L-glutamate 5-O-methyl ester + H2O = L-glutamyl-[protein] + methanol + H(+)</text>
        <dbReference type="Rhea" id="RHEA:23236"/>
        <dbReference type="Rhea" id="RHEA-COMP:10208"/>
        <dbReference type="Rhea" id="RHEA-COMP:10311"/>
        <dbReference type="ChEBI" id="CHEBI:15377"/>
        <dbReference type="ChEBI" id="CHEBI:15378"/>
        <dbReference type="ChEBI" id="CHEBI:17790"/>
        <dbReference type="ChEBI" id="CHEBI:29973"/>
        <dbReference type="ChEBI" id="CHEBI:82795"/>
        <dbReference type="EC" id="3.1.1.61"/>
    </reaction>
</comment>